<dbReference type="EMBL" id="MRCU01000004">
    <property type="protein sequence ID" value="RKK20048.1"/>
    <property type="molecule type" value="Genomic_DNA"/>
</dbReference>
<sequence length="69" mass="7668">MCYPEKTFAVLTSTHRLPEVSRIHVIMVRHGGNKGTPQTRGSVDDEQPGYTPFDETLGPSVISRPQEKS</sequence>
<name>A0A3L6NQD6_FUSOX</name>
<evidence type="ECO:0000313" key="2">
    <source>
        <dbReference type="EMBL" id="RKK20048.1"/>
    </source>
</evidence>
<organism evidence="2">
    <name type="scientific">Fusarium oxysporum f. sp. cepae</name>
    <dbReference type="NCBI Taxonomy" id="396571"/>
    <lineage>
        <taxon>Eukaryota</taxon>
        <taxon>Fungi</taxon>
        <taxon>Dikarya</taxon>
        <taxon>Ascomycota</taxon>
        <taxon>Pezizomycotina</taxon>
        <taxon>Sordariomycetes</taxon>
        <taxon>Hypocreomycetidae</taxon>
        <taxon>Hypocreales</taxon>
        <taxon>Nectriaceae</taxon>
        <taxon>Fusarium</taxon>
        <taxon>Fusarium oxysporum species complex</taxon>
    </lineage>
</organism>
<evidence type="ECO:0000256" key="1">
    <source>
        <dbReference type="SAM" id="MobiDB-lite"/>
    </source>
</evidence>
<dbReference type="Proteomes" id="UP000270866">
    <property type="component" value="Chromosome 7"/>
</dbReference>
<feature type="region of interest" description="Disordered" evidence="1">
    <location>
        <begin position="30"/>
        <end position="69"/>
    </location>
</feature>
<comment type="caution">
    <text evidence="2">The sequence shown here is derived from an EMBL/GenBank/DDBJ whole genome shotgun (WGS) entry which is preliminary data.</text>
</comment>
<reference evidence="2" key="1">
    <citation type="journal article" date="2018" name="Sci. Rep.">
        <title>Characterisation of pathogen-specific regions and novel effector candidates in Fusarium oxysporum f. sp. cepae.</title>
        <authorList>
            <person name="Armitage A.D."/>
            <person name="Taylor A."/>
            <person name="Sobczyk M.K."/>
            <person name="Baxter L."/>
            <person name="Greenfield B.P."/>
            <person name="Bates H.J."/>
            <person name="Wilson F."/>
            <person name="Jackson A.C."/>
            <person name="Ott S."/>
            <person name="Harrison R.J."/>
            <person name="Clarkson J.P."/>
        </authorList>
    </citation>
    <scope>NUCLEOTIDE SEQUENCE [LARGE SCALE GENOMIC DNA]</scope>
    <source>
        <strain evidence="2">FoC_Fus2</strain>
    </source>
</reference>
<protein>
    <submittedName>
        <fullName evidence="2">Uncharacterized protein</fullName>
    </submittedName>
</protein>
<dbReference type="AlphaFoldDB" id="A0A3L6NQD6"/>
<accession>A0A3L6NQD6</accession>
<proteinExistence type="predicted"/>
<gene>
    <name evidence="2" type="ORF">BFJ65_g6755</name>
</gene>